<dbReference type="Proteomes" id="UP001192346">
    <property type="component" value="Unassembled WGS sequence"/>
</dbReference>
<dbReference type="EMBL" id="VBRA02000009">
    <property type="protein sequence ID" value="MBP3059512.1"/>
    <property type="molecule type" value="Genomic_DNA"/>
</dbReference>
<protein>
    <submittedName>
        <fullName evidence="1">Uncharacterized protein</fullName>
    </submittedName>
</protein>
<evidence type="ECO:0000313" key="1">
    <source>
        <dbReference type="EMBL" id="MBP3059512.1"/>
    </source>
</evidence>
<keyword evidence="2" id="KW-1185">Reference proteome</keyword>
<proteinExistence type="predicted"/>
<sequence length="166" mass="19889">MGLETYGKAFFEKIENKYLNEEKISFLGEEESSLTSRIKLLSEPNNLASYIKKRYPFNHWKKYEDNYNYLTLNGFESASFKKESDSDLWLYIKIEKQKNKLTGDNYLIIKYKGPKQLLGEDKDYYLGKAFIQNSNFKLTDFNFYFNPKRKILSIFKEKNNNKTQKR</sequence>
<reference evidence="1" key="1">
    <citation type="submission" date="2019-10" db="EMBL/GenBank/DDBJ databases">
        <title>Whole Genome Sequencing and Characterization of Texas Phoenix Palm Decline Phytoplasma Belongs to Lethal Yellowing (16SrIV) Group.</title>
        <authorList>
            <person name="Bao M."/>
        </authorList>
    </citation>
    <scope>NUCLEOTIDE SEQUENCE [LARGE SCALE GENOMIC DNA]</scope>
    <source>
        <strain evidence="1">ACPD</strain>
    </source>
</reference>
<organism evidence="1 2">
    <name type="scientific">Texas Phoenix palm phytoplasma</name>
    <dbReference type="NCBI Taxonomy" id="176709"/>
    <lineage>
        <taxon>Bacteria</taxon>
        <taxon>Bacillati</taxon>
        <taxon>Mycoplasmatota</taxon>
        <taxon>Mollicutes</taxon>
        <taxon>Acholeplasmatales</taxon>
        <taxon>Acholeplasmataceae</taxon>
        <taxon>Candidatus Phytoplasma</taxon>
        <taxon>16SrIV (Coconut lethal yellows group)</taxon>
    </lineage>
</organism>
<comment type="caution">
    <text evidence="1">The sequence shown here is derived from an EMBL/GenBank/DDBJ whole genome shotgun (WGS) entry which is preliminary data.</text>
</comment>
<accession>A0ABS5BIW1</accession>
<evidence type="ECO:0000313" key="2">
    <source>
        <dbReference type="Proteomes" id="UP001192346"/>
    </source>
</evidence>
<name>A0ABS5BIW1_9MOLU</name>
<gene>
    <name evidence="1" type="ORF">FEF22_001815</name>
</gene>